<dbReference type="EMBL" id="BMLS01000002">
    <property type="protein sequence ID" value="GGO68431.1"/>
    <property type="molecule type" value="Genomic_DNA"/>
</dbReference>
<dbReference type="PROSITE" id="PS01124">
    <property type="entry name" value="HTH_ARAC_FAMILY_2"/>
    <property type="match status" value="1"/>
</dbReference>
<keyword evidence="2" id="KW-0812">Transmembrane</keyword>
<keyword evidence="2" id="KW-1133">Transmembrane helix</keyword>
<gene>
    <name evidence="4" type="ORF">GCM10010982_17330</name>
</gene>
<dbReference type="Proteomes" id="UP000606935">
    <property type="component" value="Unassembled WGS sequence"/>
</dbReference>
<keyword evidence="1" id="KW-0238">DNA-binding</keyword>
<feature type="transmembrane region" description="Helical" evidence="2">
    <location>
        <begin position="37"/>
        <end position="56"/>
    </location>
</feature>
<evidence type="ECO:0000313" key="4">
    <source>
        <dbReference type="EMBL" id="GGO68431.1"/>
    </source>
</evidence>
<evidence type="ECO:0000256" key="1">
    <source>
        <dbReference type="ARBA" id="ARBA00023125"/>
    </source>
</evidence>
<dbReference type="Gene3D" id="1.10.10.60">
    <property type="entry name" value="Homeodomain-like"/>
    <property type="match status" value="1"/>
</dbReference>
<reference evidence="4" key="1">
    <citation type="journal article" date="2014" name="Int. J. Syst. Evol. Microbiol.">
        <title>Complete genome sequence of Corynebacterium casei LMG S-19264T (=DSM 44701T), isolated from a smear-ripened cheese.</title>
        <authorList>
            <consortium name="US DOE Joint Genome Institute (JGI-PGF)"/>
            <person name="Walter F."/>
            <person name="Albersmeier A."/>
            <person name="Kalinowski J."/>
            <person name="Ruckert C."/>
        </authorList>
    </citation>
    <scope>NUCLEOTIDE SEQUENCE</scope>
    <source>
        <strain evidence="4">CGMCC 1.7086</strain>
    </source>
</reference>
<accession>A0A917YXS0</accession>
<feature type="transmembrane region" description="Helical" evidence="2">
    <location>
        <begin position="137"/>
        <end position="155"/>
    </location>
</feature>
<comment type="caution">
    <text evidence="4">The sequence shown here is derived from an EMBL/GenBank/DDBJ whole genome shotgun (WGS) entry which is preliminary data.</text>
</comment>
<reference evidence="4" key="2">
    <citation type="submission" date="2020-09" db="EMBL/GenBank/DDBJ databases">
        <authorList>
            <person name="Sun Q."/>
            <person name="Zhou Y."/>
        </authorList>
    </citation>
    <scope>NUCLEOTIDE SEQUENCE</scope>
    <source>
        <strain evidence="4">CGMCC 1.7086</strain>
    </source>
</reference>
<evidence type="ECO:0000313" key="5">
    <source>
        <dbReference type="Proteomes" id="UP000606935"/>
    </source>
</evidence>
<feature type="domain" description="HTH araC/xylS-type" evidence="3">
    <location>
        <begin position="260"/>
        <end position="364"/>
    </location>
</feature>
<dbReference type="PANTHER" id="PTHR43280:SF2">
    <property type="entry name" value="HTH-TYPE TRANSCRIPTIONAL REGULATOR EXSA"/>
    <property type="match status" value="1"/>
</dbReference>
<dbReference type="GO" id="GO:0003700">
    <property type="term" value="F:DNA-binding transcription factor activity"/>
    <property type="evidence" value="ECO:0007669"/>
    <property type="project" value="InterPro"/>
</dbReference>
<dbReference type="AlphaFoldDB" id="A0A917YXS0"/>
<keyword evidence="5" id="KW-1185">Reference proteome</keyword>
<proteinExistence type="predicted"/>
<dbReference type="GO" id="GO:0043565">
    <property type="term" value="F:sequence-specific DNA binding"/>
    <property type="evidence" value="ECO:0007669"/>
    <property type="project" value="InterPro"/>
</dbReference>
<feature type="transmembrane region" description="Helical" evidence="2">
    <location>
        <begin position="186"/>
        <end position="205"/>
    </location>
</feature>
<name>A0A917YXS0_9ALTE</name>
<dbReference type="PANTHER" id="PTHR43280">
    <property type="entry name" value="ARAC-FAMILY TRANSCRIPTIONAL REGULATOR"/>
    <property type="match status" value="1"/>
</dbReference>
<sequence length="364" mass="41502">MLFNQTQIFLLGALALWLAPLLLICWRYARLPHAQELLLAVLFLPTLLTDLLLQAFDSQSGWAFLAGLFNGMPVIIAALLVMAVAKTVLEKGRYRLWLICTCMGVAALLQMPFLLVPLDYKIQLLHQPLLGDLAGHWPLYGYLALCHFLVLFLAFNVEQKISDYQAHLSDQVVDVHLYRISVAAKLFGGLITLAFVSLVLTMLVAFDLLPFEHWQGFLQLGYYLLFVALSLSLMESRRYSPSPLDYHQLAEHHYSDAYLQHVLQRAERSMIQHKAYKIIGLRIKEFAALAEVNPNALAIATRQLLKRNFRVFVYHYRLEYAKNVLMRSDARVSAVAKRLGFDSEKFLSGVFVKYIEQMGKEGSH</sequence>
<feature type="transmembrane region" description="Helical" evidence="2">
    <location>
        <begin position="217"/>
        <end position="234"/>
    </location>
</feature>
<organism evidence="4 5">
    <name type="scientific">Bowmanella pacifica</name>
    <dbReference type="NCBI Taxonomy" id="502051"/>
    <lineage>
        <taxon>Bacteria</taxon>
        <taxon>Pseudomonadati</taxon>
        <taxon>Pseudomonadota</taxon>
        <taxon>Gammaproteobacteria</taxon>
        <taxon>Alteromonadales</taxon>
        <taxon>Alteromonadaceae</taxon>
        <taxon>Bowmanella</taxon>
    </lineage>
</organism>
<dbReference type="InterPro" id="IPR018060">
    <property type="entry name" value="HTH_AraC"/>
</dbReference>
<dbReference type="SMART" id="SM00342">
    <property type="entry name" value="HTH_ARAC"/>
    <property type="match status" value="1"/>
</dbReference>
<evidence type="ECO:0000256" key="2">
    <source>
        <dbReference type="SAM" id="Phobius"/>
    </source>
</evidence>
<keyword evidence="2" id="KW-0472">Membrane</keyword>
<feature type="transmembrane region" description="Helical" evidence="2">
    <location>
        <begin position="62"/>
        <end position="84"/>
    </location>
</feature>
<feature type="transmembrane region" description="Helical" evidence="2">
    <location>
        <begin position="96"/>
        <end position="117"/>
    </location>
</feature>
<protein>
    <recommendedName>
        <fullName evidence="3">HTH araC/xylS-type domain-containing protein</fullName>
    </recommendedName>
</protein>
<evidence type="ECO:0000259" key="3">
    <source>
        <dbReference type="PROSITE" id="PS01124"/>
    </source>
</evidence>
<feature type="transmembrane region" description="Helical" evidence="2">
    <location>
        <begin position="6"/>
        <end position="25"/>
    </location>
</feature>
<dbReference type="RefSeq" id="WP_188693298.1">
    <property type="nucleotide sequence ID" value="NZ_BMLS01000002.1"/>
</dbReference>